<dbReference type="GO" id="GO:0003341">
    <property type="term" value="P:cilium movement"/>
    <property type="evidence" value="ECO:0007669"/>
    <property type="project" value="TreeGrafter"/>
</dbReference>
<reference evidence="5 6" key="1">
    <citation type="submission" date="2025-04" db="UniProtKB">
        <authorList>
            <consortium name="RefSeq"/>
        </authorList>
    </citation>
    <scope>IDENTIFICATION</scope>
</reference>
<evidence type="ECO:0000313" key="4">
    <source>
        <dbReference type="Proteomes" id="UP000515126"/>
    </source>
</evidence>
<proteinExistence type="predicted"/>
<accession>A0A6P5PK07</accession>
<feature type="coiled-coil region" evidence="2">
    <location>
        <begin position="217"/>
        <end position="283"/>
    </location>
</feature>
<sequence length="582" mass="68240">MPVKKYRWTATLGRVGIIFLCLAQMKKLRRKGSSGLSELSEKAREQLAQAELRKLRQQFRKMVDSRKSFNFRNQRMIAGQYKEIETLKAEQAETTMLLSLVKSPKNLDINQKNFMELRFLLQTKGDYEALISSMKVLLGELDDKIVQMERKITNQRQLFLRTQEANNPKRLQRQIHVLESRLNLVTVHFDTMLTSNSQLRKEIEDLLFEKAAYDHVYQQLQRRLQTQKKTMNVAIEQSAQAYEQRVEAMARMAAMKDRQQKDISQYNLEIRELERLYDHETKLKSFLLAKLNDRSEFEDQAKKQEDVKSKKLGKKRKGESFASYEVAHLRLLKLAENGDLNQLTEDFLAKEEKNFARFTYVTELNNDMETMHKKTQRIQDDIINLRSQQQTSHEGTRNILKQMEEKLRKTTQEADIYETKYKEMSKTLEYLKNSVEKMFKKINCDATEILGKLGETGKVTDINLQQYFAIIEKKTNDLLLLESFRRLQEAEGPDVDVPQPFVNPFWGGSALLKPPEPIRVVPPVFGADSFSDKLEEVDYPLDHSTLRQMVLENFLQRERTKELQDTMSEKGDEIRLKKKVIG</sequence>
<evidence type="ECO:0000313" key="7">
    <source>
        <dbReference type="RefSeq" id="XP_021018235.1"/>
    </source>
</evidence>
<evidence type="ECO:0000313" key="6">
    <source>
        <dbReference type="RefSeq" id="XP_021018234.1"/>
    </source>
</evidence>
<dbReference type="PANTHER" id="PTHR21694:SF18">
    <property type="entry name" value="COILED-COIL DOMAIN-CONTAINING PROTEIN 63"/>
    <property type="match status" value="1"/>
</dbReference>
<dbReference type="GeneID" id="110294375"/>
<gene>
    <name evidence="5 6 7 8" type="primary">Ccdc63</name>
</gene>
<organism evidence="4 7">
    <name type="scientific">Mus caroli</name>
    <name type="common">Ryukyu mouse</name>
    <name type="synonym">Ricefield mouse</name>
    <dbReference type="NCBI Taxonomy" id="10089"/>
    <lineage>
        <taxon>Eukaryota</taxon>
        <taxon>Metazoa</taxon>
        <taxon>Chordata</taxon>
        <taxon>Craniata</taxon>
        <taxon>Vertebrata</taxon>
        <taxon>Euteleostomi</taxon>
        <taxon>Mammalia</taxon>
        <taxon>Eutheria</taxon>
        <taxon>Euarchontoglires</taxon>
        <taxon>Glires</taxon>
        <taxon>Rodentia</taxon>
        <taxon>Myomorpha</taxon>
        <taxon>Muroidea</taxon>
        <taxon>Muridae</taxon>
        <taxon>Murinae</taxon>
        <taxon>Mus</taxon>
        <taxon>Mus</taxon>
    </lineage>
</organism>
<dbReference type="RefSeq" id="XP_021018237.1">
    <property type="nucleotide sequence ID" value="XM_021162578.1"/>
</dbReference>
<evidence type="ECO:0000259" key="3">
    <source>
        <dbReference type="Pfam" id="PF21773"/>
    </source>
</evidence>
<dbReference type="CTD" id="160762"/>
<evidence type="ECO:0000313" key="8">
    <source>
        <dbReference type="RefSeq" id="XP_021018237.1"/>
    </source>
</evidence>
<protein>
    <submittedName>
        <fullName evidence="5 6">Coiled-coil domain-containing protein 63 isoform X1</fullName>
    </submittedName>
</protein>
<dbReference type="AlphaFoldDB" id="A0A6P5PK07"/>
<dbReference type="PANTHER" id="PTHR21694">
    <property type="entry name" value="COILED-COIL DOMAIN-CONTAINING PROTEIN 63"/>
    <property type="match status" value="1"/>
</dbReference>
<keyword evidence="4" id="KW-1185">Reference proteome</keyword>
<dbReference type="Proteomes" id="UP000515126">
    <property type="component" value="Chromosome 5"/>
</dbReference>
<dbReference type="Pfam" id="PF21773">
    <property type="entry name" value="ODAD1_CC"/>
    <property type="match status" value="1"/>
</dbReference>
<evidence type="ECO:0000256" key="1">
    <source>
        <dbReference type="ARBA" id="ARBA00023054"/>
    </source>
</evidence>
<dbReference type="InterPro" id="IPR051876">
    <property type="entry name" value="ODA-DC/CCD"/>
</dbReference>
<dbReference type="KEGG" id="mcal:110294375"/>
<dbReference type="GO" id="GO:0036158">
    <property type="term" value="P:outer dynein arm assembly"/>
    <property type="evidence" value="ECO:0007669"/>
    <property type="project" value="TreeGrafter"/>
</dbReference>
<dbReference type="RefSeq" id="XP_021018233.1">
    <property type="nucleotide sequence ID" value="XM_021162574.1"/>
</dbReference>
<feature type="domain" description="ODAD1 central coiled coil region" evidence="3">
    <location>
        <begin position="172"/>
        <end position="455"/>
    </location>
</feature>
<dbReference type="GO" id="GO:0005930">
    <property type="term" value="C:axoneme"/>
    <property type="evidence" value="ECO:0007669"/>
    <property type="project" value="TreeGrafter"/>
</dbReference>
<dbReference type="InterPro" id="IPR049258">
    <property type="entry name" value="ODAD1_CC"/>
</dbReference>
<evidence type="ECO:0000313" key="5">
    <source>
        <dbReference type="RefSeq" id="XP_021018233.1"/>
    </source>
</evidence>
<dbReference type="RefSeq" id="XP_021018234.1">
    <property type="nucleotide sequence ID" value="XM_021162575.1"/>
</dbReference>
<feature type="coiled-coil region" evidence="2">
    <location>
        <begin position="393"/>
        <end position="427"/>
    </location>
</feature>
<keyword evidence="1 2" id="KW-0175">Coiled coil</keyword>
<evidence type="ECO:0000256" key="2">
    <source>
        <dbReference type="SAM" id="Coils"/>
    </source>
</evidence>
<name>A0A6P5PK07_MUSCR</name>
<dbReference type="RefSeq" id="XP_021018235.1">
    <property type="nucleotide sequence ID" value="XM_021162576.1"/>
</dbReference>